<dbReference type="InterPro" id="IPR058240">
    <property type="entry name" value="rSAM_sf"/>
</dbReference>
<dbReference type="InterPro" id="IPR007197">
    <property type="entry name" value="rSAM"/>
</dbReference>
<dbReference type="GO" id="GO:0051536">
    <property type="term" value="F:iron-sulfur cluster binding"/>
    <property type="evidence" value="ECO:0007669"/>
    <property type="project" value="UniProtKB-KW"/>
</dbReference>
<dbReference type="PANTHER" id="PTHR11228:SF7">
    <property type="entry name" value="PQQA PEPTIDE CYCLASE"/>
    <property type="match status" value="1"/>
</dbReference>
<evidence type="ECO:0000256" key="1">
    <source>
        <dbReference type="ARBA" id="ARBA00022691"/>
    </source>
</evidence>
<dbReference type="Proteomes" id="UP000177579">
    <property type="component" value="Unassembled WGS sequence"/>
</dbReference>
<evidence type="ECO:0000313" key="7">
    <source>
        <dbReference type="Proteomes" id="UP000177579"/>
    </source>
</evidence>
<feature type="domain" description="Radical SAM core" evidence="5">
    <location>
        <begin position="21"/>
        <end position="160"/>
    </location>
</feature>
<name>A0A1F5TR61_9BACT</name>
<dbReference type="PANTHER" id="PTHR11228">
    <property type="entry name" value="RADICAL SAM DOMAIN PROTEIN"/>
    <property type="match status" value="1"/>
</dbReference>
<dbReference type="Pfam" id="PF04055">
    <property type="entry name" value="Radical_SAM"/>
    <property type="match status" value="1"/>
</dbReference>
<dbReference type="SFLD" id="SFLDS00029">
    <property type="entry name" value="Radical_SAM"/>
    <property type="match status" value="1"/>
</dbReference>
<dbReference type="InterPro" id="IPR013785">
    <property type="entry name" value="Aldolase_TIM"/>
</dbReference>
<keyword evidence="4" id="KW-0411">Iron-sulfur</keyword>
<protein>
    <recommendedName>
        <fullName evidence="5">Radical SAM core domain-containing protein</fullName>
    </recommendedName>
</protein>
<keyword evidence="3" id="KW-0408">Iron</keyword>
<dbReference type="InterPro" id="IPR050377">
    <property type="entry name" value="Radical_SAM_PqqE_MftC-like"/>
</dbReference>
<comment type="caution">
    <text evidence="6">The sequence shown here is derived from an EMBL/GenBank/DDBJ whole genome shotgun (WGS) entry which is preliminary data.</text>
</comment>
<gene>
    <name evidence="6" type="ORF">A2531_00295</name>
</gene>
<evidence type="ECO:0000256" key="2">
    <source>
        <dbReference type="ARBA" id="ARBA00022723"/>
    </source>
</evidence>
<evidence type="ECO:0000256" key="4">
    <source>
        <dbReference type="ARBA" id="ARBA00023014"/>
    </source>
</evidence>
<accession>A0A1F5TR61</accession>
<evidence type="ECO:0000256" key="3">
    <source>
        <dbReference type="ARBA" id="ARBA00023004"/>
    </source>
</evidence>
<evidence type="ECO:0000313" key="6">
    <source>
        <dbReference type="EMBL" id="OGF41287.1"/>
    </source>
</evidence>
<organism evidence="6 7">
    <name type="scientific">Candidatus Falkowbacteria bacterium RIFOXYD2_FULL_34_120</name>
    <dbReference type="NCBI Taxonomy" id="1798007"/>
    <lineage>
        <taxon>Bacteria</taxon>
        <taxon>Candidatus Falkowiibacteriota</taxon>
    </lineage>
</organism>
<dbReference type="AlphaFoldDB" id="A0A1F5TR61"/>
<proteinExistence type="predicted"/>
<evidence type="ECO:0000259" key="5">
    <source>
        <dbReference type="Pfam" id="PF04055"/>
    </source>
</evidence>
<dbReference type="GO" id="GO:0003824">
    <property type="term" value="F:catalytic activity"/>
    <property type="evidence" value="ECO:0007669"/>
    <property type="project" value="InterPro"/>
</dbReference>
<keyword evidence="2" id="KW-0479">Metal-binding</keyword>
<dbReference type="SUPFAM" id="SSF102114">
    <property type="entry name" value="Radical SAM enzymes"/>
    <property type="match status" value="1"/>
</dbReference>
<dbReference type="CDD" id="cd01335">
    <property type="entry name" value="Radical_SAM"/>
    <property type="match status" value="1"/>
</dbReference>
<keyword evidence="1" id="KW-0949">S-adenosyl-L-methionine</keyword>
<dbReference type="GO" id="GO:0046872">
    <property type="term" value="F:metal ion binding"/>
    <property type="evidence" value="ECO:0007669"/>
    <property type="project" value="UniProtKB-KW"/>
</dbReference>
<dbReference type="EMBL" id="MFGO01000011">
    <property type="protein sequence ID" value="OGF41287.1"/>
    <property type="molecule type" value="Genomic_DNA"/>
</dbReference>
<sequence length="310" mass="35006">MNILMTDGLFKALSFSIMLSTNTGCNARCKSCISRITPSVKSIDIKLCSIPRVELGLRTAKHHRATHAILTGKADPTQEDDGYLLELTKLSRKYLLYVDMHTNGFLLQKGKKKEGLLKDLTKAGLTHITFSIASFSAQENLNFMGIKQNPKELIQKAHELELYTRCSLLLTSSTVYNAQGIMDYIYKAGANGADAVVIRELWIPDSYNQKSTEIFEWNKKNFVDMNPLIAEFEAISENKDNEYGIRRLRDLPWGVPVFSMRNIFSDAEHGVNVTFARCDDSVNDVIIKSIVHKPNGHGYRNWDDNGDSLY</sequence>
<dbReference type="Gene3D" id="3.20.20.70">
    <property type="entry name" value="Aldolase class I"/>
    <property type="match status" value="1"/>
</dbReference>
<reference evidence="6 7" key="1">
    <citation type="journal article" date="2016" name="Nat. Commun.">
        <title>Thousands of microbial genomes shed light on interconnected biogeochemical processes in an aquifer system.</title>
        <authorList>
            <person name="Anantharaman K."/>
            <person name="Brown C.T."/>
            <person name="Hug L.A."/>
            <person name="Sharon I."/>
            <person name="Castelle C.J."/>
            <person name="Probst A.J."/>
            <person name="Thomas B.C."/>
            <person name="Singh A."/>
            <person name="Wilkins M.J."/>
            <person name="Karaoz U."/>
            <person name="Brodie E.L."/>
            <person name="Williams K.H."/>
            <person name="Hubbard S.S."/>
            <person name="Banfield J.F."/>
        </authorList>
    </citation>
    <scope>NUCLEOTIDE SEQUENCE [LARGE SCALE GENOMIC DNA]</scope>
</reference>